<name>A0A9X4P8E5_9LACT</name>
<organism evidence="1 2">
    <name type="scientific">Lactococcus formosensis</name>
    <dbReference type="NCBI Taxonomy" id="1281486"/>
    <lineage>
        <taxon>Bacteria</taxon>
        <taxon>Bacillati</taxon>
        <taxon>Bacillota</taxon>
        <taxon>Bacilli</taxon>
        <taxon>Lactobacillales</taxon>
        <taxon>Streptococcaceae</taxon>
        <taxon>Lactococcus</taxon>
    </lineage>
</organism>
<reference evidence="1" key="1">
    <citation type="submission" date="2022-06" db="EMBL/GenBank/DDBJ databases">
        <title>Lactococcus from bovine mastitis in China.</title>
        <authorList>
            <person name="Lin Y."/>
            <person name="Han B."/>
        </authorList>
    </citation>
    <scope>NUCLEOTIDE SEQUENCE</scope>
    <source>
        <strain evidence="1">Hebei-B-39</strain>
    </source>
</reference>
<dbReference type="Proteomes" id="UP001153203">
    <property type="component" value="Unassembled WGS sequence"/>
</dbReference>
<dbReference type="AlphaFoldDB" id="A0A9X4P8E5"/>
<dbReference type="RefSeq" id="WP_207781715.1">
    <property type="nucleotide sequence ID" value="NZ_JAMWGC010000004.1"/>
</dbReference>
<dbReference type="Gene3D" id="2.60.40.10">
    <property type="entry name" value="Immunoglobulins"/>
    <property type="match status" value="1"/>
</dbReference>
<protein>
    <submittedName>
        <fullName evidence="1">Fibronectin type III domain-containing protein</fullName>
    </submittedName>
</protein>
<evidence type="ECO:0000313" key="1">
    <source>
        <dbReference type="EMBL" id="MDG6193545.1"/>
    </source>
</evidence>
<gene>
    <name evidence="1" type="ORF">NF708_05955</name>
</gene>
<dbReference type="InterPro" id="IPR036116">
    <property type="entry name" value="FN3_sf"/>
</dbReference>
<dbReference type="InterPro" id="IPR013783">
    <property type="entry name" value="Ig-like_fold"/>
</dbReference>
<sequence length="134" mass="14775">MKLSDVRLLIINFQWKKLSHPNAPQSVAGVINSDGSIKLDWDAVSEAQSYLIHYSGANQSDPKDAKFMGYSETNSWTLAAKDVPTLDTGDKIYLYVQSYREKGVGADDVAKAQYLHDGPFTGSAWSTVVTLTKE</sequence>
<evidence type="ECO:0000313" key="2">
    <source>
        <dbReference type="Proteomes" id="UP001153203"/>
    </source>
</evidence>
<proteinExistence type="predicted"/>
<dbReference type="EMBL" id="JAMWGI010000003">
    <property type="protein sequence ID" value="MDG6193545.1"/>
    <property type="molecule type" value="Genomic_DNA"/>
</dbReference>
<comment type="caution">
    <text evidence="1">The sequence shown here is derived from an EMBL/GenBank/DDBJ whole genome shotgun (WGS) entry which is preliminary data.</text>
</comment>
<accession>A0A9X4P8E5</accession>
<dbReference type="SUPFAM" id="SSF49265">
    <property type="entry name" value="Fibronectin type III"/>
    <property type="match status" value="1"/>
</dbReference>